<dbReference type="PROSITE" id="PS50110">
    <property type="entry name" value="RESPONSE_REGULATORY"/>
    <property type="match status" value="1"/>
</dbReference>
<keyword evidence="2" id="KW-1185">Reference proteome</keyword>
<dbReference type="InterPro" id="IPR058031">
    <property type="entry name" value="AAA_lid_NorR"/>
</dbReference>
<dbReference type="SMART" id="SM00382">
    <property type="entry name" value="AAA"/>
    <property type="match status" value="1"/>
</dbReference>
<dbReference type="InterPro" id="IPR027417">
    <property type="entry name" value="P-loop_NTPase"/>
</dbReference>
<dbReference type="InterPro" id="IPR001789">
    <property type="entry name" value="Sig_transdc_resp-reg_receiver"/>
</dbReference>
<name>A0A2K9NRD3_BACTC</name>
<accession>A0A2K9NRD3</accession>
<dbReference type="SUPFAM" id="SSF52540">
    <property type="entry name" value="P-loop containing nucleoside triphosphate hydrolases"/>
    <property type="match status" value="1"/>
</dbReference>
<dbReference type="Pfam" id="PF00072">
    <property type="entry name" value="Response_reg"/>
    <property type="match status" value="1"/>
</dbReference>
<dbReference type="InterPro" id="IPR002078">
    <property type="entry name" value="Sigma_54_int"/>
</dbReference>
<organism evidence="1 2">
    <name type="scientific">Bacteriovorax stolpii</name>
    <name type="common">Bdellovibrio stolpii</name>
    <dbReference type="NCBI Taxonomy" id="960"/>
    <lineage>
        <taxon>Bacteria</taxon>
        <taxon>Pseudomonadati</taxon>
        <taxon>Bdellovibrionota</taxon>
        <taxon>Bacteriovoracia</taxon>
        <taxon>Bacteriovoracales</taxon>
        <taxon>Bacteriovoracaceae</taxon>
        <taxon>Bacteriovorax</taxon>
    </lineage>
</organism>
<dbReference type="Gene3D" id="1.10.8.60">
    <property type="match status" value="1"/>
</dbReference>
<gene>
    <name evidence="1" type="ORF">C0V70_08200</name>
</gene>
<dbReference type="KEGG" id="bsto:C0V70_08200"/>
<dbReference type="PROSITE" id="PS50222">
    <property type="entry name" value="EF_HAND_2"/>
    <property type="match status" value="1"/>
</dbReference>
<dbReference type="FunFam" id="3.40.50.300:FF:000006">
    <property type="entry name" value="DNA-binding transcriptional regulator NtrC"/>
    <property type="match status" value="1"/>
</dbReference>
<dbReference type="Pfam" id="PF00158">
    <property type="entry name" value="Sigma54_activat"/>
    <property type="match status" value="1"/>
</dbReference>
<dbReference type="Gene3D" id="3.40.50.2300">
    <property type="match status" value="1"/>
</dbReference>
<dbReference type="InterPro" id="IPR003593">
    <property type="entry name" value="AAA+_ATPase"/>
</dbReference>
<evidence type="ECO:0000313" key="2">
    <source>
        <dbReference type="Proteomes" id="UP000235584"/>
    </source>
</evidence>
<dbReference type="CDD" id="cd00156">
    <property type="entry name" value="REC"/>
    <property type="match status" value="1"/>
</dbReference>
<dbReference type="InterPro" id="IPR002048">
    <property type="entry name" value="EF_hand_dom"/>
</dbReference>
<dbReference type="GO" id="GO:0006355">
    <property type="term" value="P:regulation of DNA-templated transcription"/>
    <property type="evidence" value="ECO:0007669"/>
    <property type="project" value="InterPro"/>
</dbReference>
<dbReference type="RefSeq" id="WP_102243381.1">
    <property type="nucleotide sequence ID" value="NZ_CP025704.1"/>
</dbReference>
<dbReference type="EMBL" id="CP025704">
    <property type="protein sequence ID" value="AUN98090.1"/>
    <property type="molecule type" value="Genomic_DNA"/>
</dbReference>
<dbReference type="PANTHER" id="PTHR32071:SF57">
    <property type="entry name" value="C4-DICARBOXYLATE TRANSPORT TRANSCRIPTIONAL REGULATORY PROTEIN DCTD"/>
    <property type="match status" value="1"/>
</dbReference>
<dbReference type="GO" id="GO:0005509">
    <property type="term" value="F:calcium ion binding"/>
    <property type="evidence" value="ECO:0007669"/>
    <property type="project" value="InterPro"/>
</dbReference>
<sequence length="454" mass="51426">MLKMLMLKILVIDDDKLSRIKIKSHLADHHVVEASSYEEAVERLTQNFDLCFIDLNLDNTEVLLGLEILKITVQKGIYSVVMSSLHDEEIIEHAYELGCSDYYTKGTEKNSTADTLNRFLLSKNDYLENHFFKEIFPTKSKEQKSILKKIIPVIQTELPICLLGESGTGKTFLAREIHEQSKRPGPFVAVNCAALSEELLESELFGHAKGAFTGATTDSKGKLALANHGTLFLDEIGSMSKGLQAKLLKAIEEKSFYQVNSDKLIKSDFRIISATLDNLEEKIKSGEFRFDLFQRLCGLNVELLPLRERKEDILDLIKKELVQVSESGRKVVLSKEAKTILENHSWPGNIRELKRVFQLIAIDNKGLISKDDIEKHLEEKAFSLKGNLLVKNQMQMALTMGLPEFLEEIEKEVVNHALANNNHAIRKTLVQLKINQARLYKHIKSGKGELSEVH</sequence>
<dbReference type="AlphaFoldDB" id="A0A2K9NRD3"/>
<dbReference type="OrthoDB" id="9771372at2"/>
<dbReference type="PANTHER" id="PTHR32071">
    <property type="entry name" value="TRANSCRIPTIONAL REGULATORY PROTEIN"/>
    <property type="match status" value="1"/>
</dbReference>
<dbReference type="GO" id="GO:0000160">
    <property type="term" value="P:phosphorelay signal transduction system"/>
    <property type="evidence" value="ECO:0007669"/>
    <property type="project" value="InterPro"/>
</dbReference>
<proteinExistence type="predicted"/>
<evidence type="ECO:0000313" key="1">
    <source>
        <dbReference type="EMBL" id="AUN98090.1"/>
    </source>
</evidence>
<protein>
    <submittedName>
        <fullName evidence="1">Uncharacterized protein</fullName>
    </submittedName>
</protein>
<dbReference type="PROSITE" id="PS50045">
    <property type="entry name" value="SIGMA54_INTERACT_4"/>
    <property type="match status" value="1"/>
</dbReference>
<dbReference type="InterPro" id="IPR011006">
    <property type="entry name" value="CheY-like_superfamily"/>
</dbReference>
<dbReference type="SUPFAM" id="SSF52172">
    <property type="entry name" value="CheY-like"/>
    <property type="match status" value="1"/>
</dbReference>
<dbReference type="Pfam" id="PF25601">
    <property type="entry name" value="AAA_lid_14"/>
    <property type="match status" value="1"/>
</dbReference>
<dbReference type="SMART" id="SM00448">
    <property type="entry name" value="REC"/>
    <property type="match status" value="1"/>
</dbReference>
<dbReference type="CDD" id="cd00009">
    <property type="entry name" value="AAA"/>
    <property type="match status" value="1"/>
</dbReference>
<dbReference type="GO" id="GO:0005524">
    <property type="term" value="F:ATP binding"/>
    <property type="evidence" value="ECO:0007669"/>
    <property type="project" value="InterPro"/>
</dbReference>
<dbReference type="Proteomes" id="UP000235584">
    <property type="component" value="Chromosome"/>
</dbReference>
<reference evidence="1 2" key="1">
    <citation type="submission" date="2018-01" db="EMBL/GenBank/DDBJ databases">
        <title>Complete genome sequence of Bacteriovorax stolpii DSM12778.</title>
        <authorList>
            <person name="Tang B."/>
            <person name="Chang J."/>
        </authorList>
    </citation>
    <scope>NUCLEOTIDE SEQUENCE [LARGE SCALE GENOMIC DNA]</scope>
    <source>
        <strain evidence="1 2">DSM 12778</strain>
    </source>
</reference>
<dbReference type="Gene3D" id="3.40.50.300">
    <property type="entry name" value="P-loop containing nucleotide triphosphate hydrolases"/>
    <property type="match status" value="1"/>
</dbReference>